<comment type="caution">
    <text evidence="1">The sequence shown here is derived from an EMBL/GenBank/DDBJ whole genome shotgun (WGS) entry which is preliminary data.</text>
</comment>
<sequence>MIGDLSSVSDTNDEKDEELPVNLLIQLFGAENLDNTKEPPALHKKLVILGVLLEALKSTLEVPNLQ</sequence>
<evidence type="ECO:0000313" key="2">
    <source>
        <dbReference type="Proteomes" id="UP001153678"/>
    </source>
</evidence>
<organism evidence="1 2">
    <name type="scientific">Funneliformis geosporum</name>
    <dbReference type="NCBI Taxonomy" id="1117311"/>
    <lineage>
        <taxon>Eukaryota</taxon>
        <taxon>Fungi</taxon>
        <taxon>Fungi incertae sedis</taxon>
        <taxon>Mucoromycota</taxon>
        <taxon>Glomeromycotina</taxon>
        <taxon>Glomeromycetes</taxon>
        <taxon>Glomerales</taxon>
        <taxon>Glomeraceae</taxon>
        <taxon>Funneliformis</taxon>
    </lineage>
</organism>
<dbReference type="AlphaFoldDB" id="A0A9W4WQ33"/>
<keyword evidence="2" id="KW-1185">Reference proteome</keyword>
<name>A0A9W4WQ33_9GLOM</name>
<protein>
    <submittedName>
        <fullName evidence="1">3690_t:CDS:1</fullName>
    </submittedName>
</protein>
<gene>
    <name evidence="1" type="ORF">FWILDA_LOCUS4565</name>
</gene>
<dbReference type="Proteomes" id="UP001153678">
    <property type="component" value="Unassembled WGS sequence"/>
</dbReference>
<proteinExistence type="predicted"/>
<dbReference type="EMBL" id="CAMKVN010000696">
    <property type="protein sequence ID" value="CAI2170404.1"/>
    <property type="molecule type" value="Genomic_DNA"/>
</dbReference>
<accession>A0A9W4WQ33</accession>
<evidence type="ECO:0000313" key="1">
    <source>
        <dbReference type="EMBL" id="CAI2170404.1"/>
    </source>
</evidence>
<reference evidence="1" key="1">
    <citation type="submission" date="2022-08" db="EMBL/GenBank/DDBJ databases">
        <authorList>
            <person name="Kallberg Y."/>
            <person name="Tangrot J."/>
            <person name="Rosling A."/>
        </authorList>
    </citation>
    <scope>NUCLEOTIDE SEQUENCE</scope>
    <source>
        <strain evidence="1">Wild A</strain>
    </source>
</reference>